<feature type="compositionally biased region" description="Low complexity" evidence="1">
    <location>
        <begin position="335"/>
        <end position="351"/>
    </location>
</feature>
<evidence type="ECO:0000313" key="2">
    <source>
        <dbReference type="EMBL" id="KAK6520152.1"/>
    </source>
</evidence>
<dbReference type="Proteomes" id="UP001307849">
    <property type="component" value="Unassembled WGS sequence"/>
</dbReference>
<feature type="compositionally biased region" description="Polar residues" evidence="1">
    <location>
        <begin position="393"/>
        <end position="416"/>
    </location>
</feature>
<proteinExistence type="predicted"/>
<feature type="compositionally biased region" description="Low complexity" evidence="1">
    <location>
        <begin position="224"/>
        <end position="234"/>
    </location>
</feature>
<dbReference type="AlphaFoldDB" id="A0AAN8PQR7"/>
<feature type="compositionally biased region" description="Acidic residues" evidence="1">
    <location>
        <begin position="325"/>
        <end position="334"/>
    </location>
</feature>
<gene>
    <name evidence="2" type="ORF">TWF506_000436</name>
</gene>
<feature type="compositionally biased region" description="Acidic residues" evidence="1">
    <location>
        <begin position="307"/>
        <end position="317"/>
    </location>
</feature>
<feature type="region of interest" description="Disordered" evidence="1">
    <location>
        <begin position="209"/>
        <end position="514"/>
    </location>
</feature>
<name>A0AAN8PQR7_9PEZI</name>
<evidence type="ECO:0000256" key="1">
    <source>
        <dbReference type="SAM" id="MobiDB-lite"/>
    </source>
</evidence>
<reference evidence="2 3" key="1">
    <citation type="submission" date="2019-10" db="EMBL/GenBank/DDBJ databases">
        <authorList>
            <person name="Palmer J.M."/>
        </authorList>
    </citation>
    <scope>NUCLEOTIDE SEQUENCE [LARGE SCALE GENOMIC DNA]</scope>
    <source>
        <strain evidence="2 3">TWF506</strain>
    </source>
</reference>
<evidence type="ECO:0000313" key="3">
    <source>
        <dbReference type="Proteomes" id="UP001307849"/>
    </source>
</evidence>
<feature type="compositionally biased region" description="Basic residues" evidence="1">
    <location>
        <begin position="433"/>
        <end position="443"/>
    </location>
</feature>
<protein>
    <submittedName>
        <fullName evidence="2">Uncharacterized protein</fullName>
    </submittedName>
</protein>
<keyword evidence="3" id="KW-1185">Reference proteome</keyword>
<feature type="compositionally biased region" description="Polar residues" evidence="1">
    <location>
        <begin position="463"/>
        <end position="474"/>
    </location>
</feature>
<comment type="caution">
    <text evidence="2">The sequence shown here is derived from an EMBL/GenBank/DDBJ whole genome shotgun (WGS) entry which is preliminary data.</text>
</comment>
<sequence length="601" mass="66357">MDPVDTERKVEPHSDSKELVDVLARLVHGTQQLRDEIHQKIIKLKLPKAALDNLNTHPSSHDTEITMASDNIATTSTIPPLPSIMDNQSSITDEKRMDILDHLMIRHIWATSKVRRKPWNTMSSVIGRPPGWILHLECKGYKSIGALFRIGMVKSPKLLRSTIWAALKIQPKYFDLSPAIKSDIERIEWRDVEKSLELLLSMTDTTATGPHALIFSPTGDKAQRGPAAPRASPGSPQPSPPTTPDQSSQSKKRKRRDPNTPLPPGETWLNMPEIGASNPATSPPDTQRSKLRKGRVRNMDYSGDLDSPSEFDEDDDPTTSRCEDGCEISSDESNDGSSSAEEYQQSESGQSGDDDGSIGDATSDSGADEEEDELPLSPRKRTTPLRFWDAREAQSSNEASQATSGETSQLGKTATETAGGIAEEGTVKEKSPHPKSLKKKTKKDKNGVEPKFAKPKTPIPSIPQASDPTQSAEFTSDKNDGTNQPLENDHTAPPQHSVDQQHSDKIGQLSTPPNQNMVYLSRGFEGEEILTECKVARNLMKYCYDNFKSVKEKVTKIVEDKHTQDQKLDILIQELAAVKESIKHLTNIINPLLGYIKGQES</sequence>
<accession>A0AAN8PQR7</accession>
<organism evidence="2 3">
    <name type="scientific">Arthrobotrys conoides</name>
    <dbReference type="NCBI Taxonomy" id="74498"/>
    <lineage>
        <taxon>Eukaryota</taxon>
        <taxon>Fungi</taxon>
        <taxon>Dikarya</taxon>
        <taxon>Ascomycota</taxon>
        <taxon>Pezizomycotina</taxon>
        <taxon>Orbiliomycetes</taxon>
        <taxon>Orbiliales</taxon>
        <taxon>Orbiliaceae</taxon>
        <taxon>Arthrobotrys</taxon>
    </lineage>
</organism>
<dbReference type="EMBL" id="JAVHJM010000001">
    <property type="protein sequence ID" value="KAK6520152.1"/>
    <property type="molecule type" value="Genomic_DNA"/>
</dbReference>